<keyword evidence="6" id="KW-0443">Lipid metabolism</keyword>
<feature type="domain" description="Fatty acid desaturase" evidence="10">
    <location>
        <begin position="135"/>
        <end position="393"/>
    </location>
</feature>
<reference evidence="11 12" key="1">
    <citation type="journal article" date="2013" name="PLoS ONE">
        <title>Predicting the Proteins of Angomonas deanei, Strigomonas culicis and Their Respective Endosymbionts Reveals New Aspects of the Trypanosomatidae Family.</title>
        <authorList>
            <person name="Motta M.C."/>
            <person name="Martins A.C."/>
            <person name="de Souza S.S."/>
            <person name="Catta-Preta C.M."/>
            <person name="Silva R."/>
            <person name="Klein C.C."/>
            <person name="de Almeida L.G."/>
            <person name="de Lima Cunha O."/>
            <person name="Ciapina L.P."/>
            <person name="Brocchi M."/>
            <person name="Colabardini A.C."/>
            <person name="de Araujo Lima B."/>
            <person name="Machado C.R."/>
            <person name="de Almeida Soares C.M."/>
            <person name="Probst C.M."/>
            <person name="de Menezes C.B."/>
            <person name="Thompson C.E."/>
            <person name="Bartholomeu D.C."/>
            <person name="Gradia D.F."/>
            <person name="Pavoni D.P."/>
            <person name="Grisard E.C."/>
            <person name="Fantinatti-Garboggini F."/>
            <person name="Marchini F.K."/>
            <person name="Rodrigues-Luiz G.F."/>
            <person name="Wagner G."/>
            <person name="Goldman G.H."/>
            <person name="Fietto J.L."/>
            <person name="Elias M.C."/>
            <person name="Goldman M.H."/>
            <person name="Sagot M.F."/>
            <person name="Pereira M."/>
            <person name="Stoco P.H."/>
            <person name="de Mendonca-Neto R.P."/>
            <person name="Teixeira S.M."/>
            <person name="Maciel T.E."/>
            <person name="de Oliveira Mendes T.A."/>
            <person name="Urmenyi T.P."/>
            <person name="de Souza W."/>
            <person name="Schenkman S."/>
            <person name="de Vasconcelos A.T."/>
        </authorList>
    </citation>
    <scope>NUCLEOTIDE SEQUENCE [LARGE SCALE GENOMIC DNA]</scope>
</reference>
<dbReference type="PANTHER" id="PTHR19353">
    <property type="entry name" value="FATTY ACID DESATURASE 2"/>
    <property type="match status" value="1"/>
</dbReference>
<dbReference type="InterPro" id="IPR001199">
    <property type="entry name" value="Cyt_B5-like_heme/steroid-bd"/>
</dbReference>
<evidence type="ECO:0000259" key="9">
    <source>
        <dbReference type="Pfam" id="PF00173"/>
    </source>
</evidence>
<feature type="domain" description="Cytochrome b5 heme-binding" evidence="9">
    <location>
        <begin position="14"/>
        <end position="62"/>
    </location>
</feature>
<keyword evidence="3 8" id="KW-0812">Transmembrane</keyword>
<dbReference type="InterPro" id="IPR005804">
    <property type="entry name" value="FA_desaturase_dom"/>
</dbReference>
<feature type="transmembrane region" description="Helical" evidence="8">
    <location>
        <begin position="295"/>
        <end position="315"/>
    </location>
</feature>
<keyword evidence="5" id="KW-0560">Oxidoreductase</keyword>
<dbReference type="PIRSF" id="PIRSF015921">
    <property type="entry name" value="FA_sphinglp_des"/>
    <property type="match status" value="1"/>
</dbReference>
<evidence type="ECO:0000256" key="6">
    <source>
        <dbReference type="ARBA" id="ARBA00023098"/>
    </source>
</evidence>
<protein>
    <submittedName>
        <fullName evidence="11">Fatty acid desaturase 1 (Delta-5 desaturase)</fullName>
    </submittedName>
</protein>
<sequence>MSDKSNLAQQPHEIYIKGRLYDCSNFKHPGGSVIKFFLGSGDATEHYEEFHVKLPKADKYLSNLPSRPAPADLATDTKEQARLQKLSTDFRKLRDEFVKEGLYDANWPHIIYRFFDVFLVHFIGLYLLFSVPSMWPLACLVLGVAEGRCGWWMHEAGHYSCTGIPQVDLKIQELLYGFGCGMSASWWRVQHNKHHATPQKEHHDVDLETLPLVAFNKVIGRRGRKYPIIRWWVSVQAYFFAPITCSLIALYWQLYLHVRHARRARRYTEQLAILSRWAVVGLICHTLRLTVWQGLFGVLFAQAFGAAYIFVNFSLNHTHLPTLPADRHVHFVEYSSIFTMDVAPTWFVNWLMGYLNFQIEHHLFPCMPQFRFVAISPRVRKLFEDNGLTYDSRGYMDVLRITFRNLGEVGSYMMENETK</sequence>
<dbReference type="OrthoDB" id="260091at2759"/>
<comment type="caution">
    <text evidence="11">The sequence shown here is derived from an EMBL/GenBank/DDBJ whole genome shotgun (WGS) entry which is preliminary data.</text>
</comment>
<comment type="similarity">
    <text evidence="2">Belongs to the fatty acid desaturase type 1 family.</text>
</comment>
<dbReference type="Pfam" id="PF00487">
    <property type="entry name" value="FA_desaturase"/>
    <property type="match status" value="1"/>
</dbReference>
<keyword evidence="12" id="KW-1185">Reference proteome</keyword>
<comment type="subcellular location">
    <subcellularLocation>
        <location evidence="1">Membrane</location>
        <topology evidence="1">Multi-pass membrane protein</topology>
    </subcellularLocation>
</comment>
<evidence type="ECO:0000256" key="4">
    <source>
        <dbReference type="ARBA" id="ARBA00022989"/>
    </source>
</evidence>
<evidence type="ECO:0000256" key="7">
    <source>
        <dbReference type="ARBA" id="ARBA00023136"/>
    </source>
</evidence>
<evidence type="ECO:0000313" key="11">
    <source>
        <dbReference type="EMBL" id="EPY21464.1"/>
    </source>
</evidence>
<evidence type="ECO:0000313" key="12">
    <source>
        <dbReference type="Proteomes" id="UP000015354"/>
    </source>
</evidence>
<evidence type="ECO:0000256" key="1">
    <source>
        <dbReference type="ARBA" id="ARBA00004141"/>
    </source>
</evidence>
<keyword evidence="4 8" id="KW-1133">Transmembrane helix</keyword>
<dbReference type="Pfam" id="PF00173">
    <property type="entry name" value="Cyt-b5"/>
    <property type="match status" value="1"/>
</dbReference>
<evidence type="ECO:0000256" key="8">
    <source>
        <dbReference type="SAM" id="Phobius"/>
    </source>
</evidence>
<evidence type="ECO:0000256" key="2">
    <source>
        <dbReference type="ARBA" id="ARBA00009295"/>
    </source>
</evidence>
<accession>S9TXZ0</accession>
<feature type="transmembrane region" description="Helical" evidence="8">
    <location>
        <begin position="231"/>
        <end position="252"/>
    </location>
</feature>
<evidence type="ECO:0000256" key="3">
    <source>
        <dbReference type="ARBA" id="ARBA00022692"/>
    </source>
</evidence>
<evidence type="ECO:0000259" key="10">
    <source>
        <dbReference type="Pfam" id="PF00487"/>
    </source>
</evidence>
<dbReference type="InterPro" id="IPR012171">
    <property type="entry name" value="Fatty_acid_desaturase"/>
</dbReference>
<dbReference type="Proteomes" id="UP000015354">
    <property type="component" value="Unassembled WGS sequence"/>
</dbReference>
<dbReference type="CDD" id="cd03506">
    <property type="entry name" value="Delta6-FADS-like"/>
    <property type="match status" value="1"/>
</dbReference>
<dbReference type="PANTHER" id="PTHR19353:SF88">
    <property type="entry name" value="DELTA(5) FATTY ACID DESATURASE FAT-4"/>
    <property type="match status" value="1"/>
</dbReference>
<proteinExistence type="inferred from homology"/>
<dbReference type="GO" id="GO:0016020">
    <property type="term" value="C:membrane"/>
    <property type="evidence" value="ECO:0007669"/>
    <property type="project" value="UniProtKB-SubCell"/>
</dbReference>
<keyword evidence="7 8" id="KW-0472">Membrane</keyword>
<organism evidence="11 12">
    <name type="scientific">Strigomonas culicis</name>
    <dbReference type="NCBI Taxonomy" id="28005"/>
    <lineage>
        <taxon>Eukaryota</taxon>
        <taxon>Discoba</taxon>
        <taxon>Euglenozoa</taxon>
        <taxon>Kinetoplastea</taxon>
        <taxon>Metakinetoplastina</taxon>
        <taxon>Trypanosomatida</taxon>
        <taxon>Trypanosomatidae</taxon>
        <taxon>Strigomonadinae</taxon>
        <taxon>Strigomonas</taxon>
    </lineage>
</organism>
<gene>
    <name evidence="11" type="ORF">STCU_08536</name>
</gene>
<dbReference type="EMBL" id="ATMH01008536">
    <property type="protein sequence ID" value="EPY21464.1"/>
    <property type="molecule type" value="Genomic_DNA"/>
</dbReference>
<dbReference type="AlphaFoldDB" id="S9TXZ0"/>
<dbReference type="GO" id="GO:0016717">
    <property type="term" value="F:oxidoreductase activity, acting on paired donors, with oxidation of a pair of donors resulting in the reduction of molecular oxygen to two molecules of water"/>
    <property type="evidence" value="ECO:0007669"/>
    <property type="project" value="TreeGrafter"/>
</dbReference>
<dbReference type="GO" id="GO:0006629">
    <property type="term" value="P:lipid metabolic process"/>
    <property type="evidence" value="ECO:0007669"/>
    <property type="project" value="UniProtKB-KW"/>
</dbReference>
<name>S9TXZ0_9TRYP</name>
<evidence type="ECO:0000256" key="5">
    <source>
        <dbReference type="ARBA" id="ARBA00023002"/>
    </source>
</evidence>
<dbReference type="InterPro" id="IPR036400">
    <property type="entry name" value="Cyt_B5-like_heme/steroid_sf"/>
</dbReference>
<dbReference type="SUPFAM" id="SSF55856">
    <property type="entry name" value="Cytochrome b5-like heme/steroid binding domain"/>
    <property type="match status" value="1"/>
</dbReference>